<accession>X6N830</accession>
<reference evidence="2 3" key="1">
    <citation type="journal article" date="2013" name="Curr. Biol.">
        <title>The Genome of the Foraminiferan Reticulomyxa filosa.</title>
        <authorList>
            <person name="Glockner G."/>
            <person name="Hulsmann N."/>
            <person name="Schleicher M."/>
            <person name="Noegel A.A."/>
            <person name="Eichinger L."/>
            <person name="Gallinger C."/>
            <person name="Pawlowski J."/>
            <person name="Sierra R."/>
            <person name="Euteneuer U."/>
            <person name="Pillet L."/>
            <person name="Moustafa A."/>
            <person name="Platzer M."/>
            <person name="Groth M."/>
            <person name="Szafranski K."/>
            <person name="Schliwa M."/>
        </authorList>
    </citation>
    <scope>NUCLEOTIDE SEQUENCE [LARGE SCALE GENOMIC DNA]</scope>
</reference>
<evidence type="ECO:0008006" key="4">
    <source>
        <dbReference type="Google" id="ProtNLM"/>
    </source>
</evidence>
<organism evidence="2 3">
    <name type="scientific">Reticulomyxa filosa</name>
    <dbReference type="NCBI Taxonomy" id="46433"/>
    <lineage>
        <taxon>Eukaryota</taxon>
        <taxon>Sar</taxon>
        <taxon>Rhizaria</taxon>
        <taxon>Retaria</taxon>
        <taxon>Foraminifera</taxon>
        <taxon>Monothalamids</taxon>
        <taxon>Reticulomyxidae</taxon>
        <taxon>Reticulomyxa</taxon>
    </lineage>
</organism>
<name>X6N830_RETFI</name>
<dbReference type="SUPFAM" id="SSF50965">
    <property type="entry name" value="Galactose oxidase, central domain"/>
    <property type="match status" value="1"/>
</dbReference>
<evidence type="ECO:0000313" key="3">
    <source>
        <dbReference type="Proteomes" id="UP000023152"/>
    </source>
</evidence>
<sequence length="355" mass="41838">MANRTTIQRPPERQTKQTQHLNSTPFQHLKKLPTTFYMSQCVLHKHEILICGGFYQRVCYSYHILKNEYKFICEYPRDVRLHGHCVVKLVDNNKHSNEITLLSFGSDWDGKKKHTLIMKYVSVWSNASKKSNELNNYNQWIPLTDNQNHPIIIGRDNDVYQGMRALIGGRNNNFIFDLNTFQFIKHNNIPSDDTWYHCFVSNSENGQGQEMIKTDEKKINKIDIAPLFRYGYIYVNDAILFFGGLNNFNVSRSLHKYSIRENKWTTLKNILPSPLYNCVAVLSEEDNDIHIIGGQYNKKDIASTHIKTKVRIWDISQLSKNEIKFIIQNWVRSLQIKFGWINDFDQIIFKYSRMK</sequence>
<evidence type="ECO:0000313" key="2">
    <source>
        <dbReference type="EMBL" id="ETO22078.1"/>
    </source>
</evidence>
<dbReference type="EMBL" id="ASPP01011053">
    <property type="protein sequence ID" value="ETO22078.1"/>
    <property type="molecule type" value="Genomic_DNA"/>
</dbReference>
<keyword evidence="3" id="KW-1185">Reference proteome</keyword>
<protein>
    <recommendedName>
        <fullName evidence="4">Kelch motif family protein</fullName>
    </recommendedName>
</protein>
<feature type="region of interest" description="Disordered" evidence="1">
    <location>
        <begin position="1"/>
        <end position="21"/>
    </location>
</feature>
<dbReference type="InterPro" id="IPR011043">
    <property type="entry name" value="Gal_Oxase/kelch_b-propeller"/>
</dbReference>
<dbReference type="Proteomes" id="UP000023152">
    <property type="component" value="Unassembled WGS sequence"/>
</dbReference>
<dbReference type="AlphaFoldDB" id="X6N830"/>
<gene>
    <name evidence="2" type="ORF">RFI_15124</name>
</gene>
<evidence type="ECO:0000256" key="1">
    <source>
        <dbReference type="SAM" id="MobiDB-lite"/>
    </source>
</evidence>
<dbReference type="OrthoDB" id="1022638at2759"/>
<comment type="caution">
    <text evidence="2">The sequence shown here is derived from an EMBL/GenBank/DDBJ whole genome shotgun (WGS) entry which is preliminary data.</text>
</comment>
<proteinExistence type="predicted"/>
<dbReference type="InterPro" id="IPR015915">
    <property type="entry name" value="Kelch-typ_b-propeller"/>
</dbReference>
<dbReference type="Gene3D" id="2.120.10.80">
    <property type="entry name" value="Kelch-type beta propeller"/>
    <property type="match status" value="1"/>
</dbReference>